<dbReference type="GO" id="GO:0006915">
    <property type="term" value="P:apoptotic process"/>
    <property type="evidence" value="ECO:0007669"/>
    <property type="project" value="EnsemblFungi"/>
</dbReference>
<dbReference type="GO" id="GO:0004146">
    <property type="term" value="F:dihydrofolate reductase activity"/>
    <property type="evidence" value="ECO:0007669"/>
    <property type="project" value="UniProtKB-EC"/>
</dbReference>
<organism evidence="3 4">
    <name type="scientific">Scheffersomyces stipitis (strain ATCC 58785 / CBS 6054 / NBRC 10063 / NRRL Y-11545)</name>
    <name type="common">Yeast</name>
    <name type="synonym">Pichia stipitis</name>
    <dbReference type="NCBI Taxonomy" id="322104"/>
    <lineage>
        <taxon>Eukaryota</taxon>
        <taxon>Fungi</taxon>
        <taxon>Dikarya</taxon>
        <taxon>Ascomycota</taxon>
        <taxon>Saccharomycotina</taxon>
        <taxon>Pichiomycetes</taxon>
        <taxon>Debaryomycetaceae</taxon>
        <taxon>Scheffersomyces</taxon>
    </lineage>
</organism>
<dbReference type="SUPFAM" id="SSF53474">
    <property type="entry name" value="alpha/beta-Hydrolases"/>
    <property type="match status" value="1"/>
</dbReference>
<dbReference type="InterPro" id="IPR029058">
    <property type="entry name" value="AB_hydrolase_fold"/>
</dbReference>
<dbReference type="PANTHER" id="PTHR48070:SF9">
    <property type="entry name" value="FAMILY OF SERINE HYDROLASES 1"/>
    <property type="match status" value="1"/>
</dbReference>
<dbReference type="Pfam" id="PF03959">
    <property type="entry name" value="FSH1"/>
    <property type="match status" value="1"/>
</dbReference>
<dbReference type="FunCoup" id="A3GEV3">
    <property type="interactions" value="173"/>
</dbReference>
<dbReference type="InterPro" id="IPR050593">
    <property type="entry name" value="LovG"/>
</dbReference>
<dbReference type="InParanoid" id="A3GEV3"/>
<evidence type="ECO:0000313" key="4">
    <source>
        <dbReference type="Proteomes" id="UP000002258"/>
    </source>
</evidence>
<dbReference type="EC" id="1.5.1.3" evidence="3"/>
<keyword evidence="3" id="KW-0560">Oxidoreductase</keyword>
<evidence type="ECO:0000256" key="1">
    <source>
        <dbReference type="ARBA" id="ARBA00022801"/>
    </source>
</evidence>
<protein>
    <submittedName>
        <fullName evidence="3">Dihydrofolate reductase</fullName>
        <ecNumber evidence="3">1.5.1.3</ecNumber>
    </submittedName>
</protein>
<dbReference type="GO" id="GO:0005634">
    <property type="term" value="C:nucleus"/>
    <property type="evidence" value="ECO:0007669"/>
    <property type="project" value="TreeGrafter"/>
</dbReference>
<reference evidence="3 4" key="1">
    <citation type="journal article" date="2007" name="Nat. Biotechnol.">
        <title>Genome sequence of the lignocellulose-bioconverting and xylose-fermenting yeast Pichia stipitis.</title>
        <authorList>
            <person name="Jeffries T.W."/>
            <person name="Grigoriev I.V."/>
            <person name="Grimwood J."/>
            <person name="Laplaza J.M."/>
            <person name="Aerts A."/>
            <person name="Salamov A."/>
            <person name="Schmutz J."/>
            <person name="Lindquist E."/>
            <person name="Dehal P."/>
            <person name="Shapiro H."/>
            <person name="Jin Y.S."/>
            <person name="Passoth V."/>
            <person name="Richardson P.M."/>
        </authorList>
    </citation>
    <scope>NUCLEOTIDE SEQUENCE [LARGE SCALE GENOMIC DNA]</scope>
    <source>
        <strain evidence="4">ATCC 58785 / CBS 6054 / NBRC 10063 / NRRL Y-11545</strain>
    </source>
</reference>
<evidence type="ECO:0000259" key="2">
    <source>
        <dbReference type="Pfam" id="PF03959"/>
    </source>
</evidence>
<dbReference type="OrthoDB" id="2094269at2759"/>
<sequence length="265" mass="30626">MSNSTSNGRILCLPGFLQSVRVFAEKTTRLKELFAEKKIELEYLDPPRIIESLQALPYYNSLDKEEADVMWKKTLAKDANKCWFLVKDPHLYYGFEEAVQYIIDHIRVHGPYDGILGFSQGCVMATTITNTIHELLPSHPHFKVSILAAGFAMTGRIDDEEMAHNDHSYHPESLEEFQSSVRLLPAQERYFTPPKDNFNTKLFFIFGRNDFVVPPIRTKYLAHLYDRRSTKLYEHNGGHFIPREDEFLQQIVKDVSTVVIPTAKI</sequence>
<feature type="domain" description="Serine hydrolase" evidence="2">
    <location>
        <begin position="6"/>
        <end position="251"/>
    </location>
</feature>
<dbReference type="OMA" id="FEHPGGH"/>
<evidence type="ECO:0000313" key="3">
    <source>
        <dbReference type="EMBL" id="EAZ63651.2"/>
    </source>
</evidence>
<dbReference type="GO" id="GO:0004622">
    <property type="term" value="F:phosphatidylcholine lysophospholipase activity"/>
    <property type="evidence" value="ECO:0007669"/>
    <property type="project" value="EnsemblFungi"/>
</dbReference>
<proteinExistence type="predicted"/>
<dbReference type="HOGENOM" id="CLU_051938_2_3_1"/>
<dbReference type="RefSeq" id="XP_001387674.2">
    <property type="nucleotide sequence ID" value="XM_001387637.1"/>
</dbReference>
<comment type="caution">
    <text evidence="3">The sequence shown here is derived from an EMBL/GenBank/DDBJ whole genome shotgun (WGS) entry which is preliminary data.</text>
</comment>
<dbReference type="KEGG" id="pic:PICST_38512"/>
<dbReference type="PANTHER" id="PTHR48070">
    <property type="entry name" value="ESTERASE OVCA2"/>
    <property type="match status" value="1"/>
</dbReference>
<gene>
    <name evidence="3" type="primary">FSH1</name>
    <name evidence="3" type="ORF">PICST_38512</name>
</gene>
<keyword evidence="4" id="KW-1185">Reference proteome</keyword>
<keyword evidence="1" id="KW-0378">Hydrolase</keyword>
<name>A3GEV3_PICST</name>
<accession>A3GEV3</accession>
<dbReference type="GeneID" id="4850802"/>
<dbReference type="InterPro" id="IPR005645">
    <property type="entry name" value="FSH-like_dom"/>
</dbReference>
<dbReference type="Gene3D" id="3.40.50.1820">
    <property type="entry name" value="alpha/beta hydrolase"/>
    <property type="match status" value="1"/>
</dbReference>
<dbReference type="GO" id="GO:0005737">
    <property type="term" value="C:cytoplasm"/>
    <property type="evidence" value="ECO:0007669"/>
    <property type="project" value="TreeGrafter"/>
</dbReference>
<dbReference type="EMBL" id="AAVQ01000001">
    <property type="protein sequence ID" value="EAZ63651.2"/>
    <property type="molecule type" value="Genomic_DNA"/>
</dbReference>
<dbReference type="AlphaFoldDB" id="A3GEV3"/>
<dbReference type="Proteomes" id="UP000002258">
    <property type="component" value="Chromosome 1"/>
</dbReference>
<dbReference type="eggNOG" id="KOG2551">
    <property type="taxonomic scope" value="Eukaryota"/>
</dbReference>